<dbReference type="InterPro" id="IPR002559">
    <property type="entry name" value="Transposase_11"/>
</dbReference>
<dbReference type="Proteomes" id="UP000663722">
    <property type="component" value="Chromosome"/>
</dbReference>
<dbReference type="SUPFAM" id="SSF53098">
    <property type="entry name" value="Ribonuclease H-like"/>
    <property type="match status" value="1"/>
</dbReference>
<protein>
    <submittedName>
        <fullName evidence="2">Transposase family protein, IS4-like</fullName>
    </submittedName>
</protein>
<proteinExistence type="predicted"/>
<sequence length="38" mass="4584">MADVRTILAFYPIRWSVELFFKQFKSVLNIHKTEVKNN</sequence>
<keyword evidence="3" id="KW-1185">Reference proteome</keyword>
<reference evidence="2" key="1">
    <citation type="journal article" date="2021" name="Microb. Physiol.">
        <title>Proteogenomic Insights into the Physiology of Marine, Sulfate-Reducing, Filamentous Desulfonema limicola and Desulfonema magnum.</title>
        <authorList>
            <person name="Schnaars V."/>
            <person name="Wohlbrand L."/>
            <person name="Scheve S."/>
            <person name="Hinrichs C."/>
            <person name="Reinhardt R."/>
            <person name="Rabus R."/>
        </authorList>
    </citation>
    <scope>NUCLEOTIDE SEQUENCE</scope>
    <source>
        <strain evidence="2">4be13</strain>
    </source>
</reference>
<dbReference type="Pfam" id="PF01609">
    <property type="entry name" value="DDE_Tnp_1"/>
    <property type="match status" value="1"/>
</dbReference>
<gene>
    <name evidence="2" type="ORF">dnm_049380</name>
</gene>
<feature type="domain" description="Transposase IS4-like" evidence="1">
    <location>
        <begin position="4"/>
        <end position="36"/>
    </location>
</feature>
<name>A0A975BNQ4_9BACT</name>
<evidence type="ECO:0000313" key="2">
    <source>
        <dbReference type="EMBL" id="QTA88891.1"/>
    </source>
</evidence>
<organism evidence="2 3">
    <name type="scientific">Desulfonema magnum</name>
    <dbReference type="NCBI Taxonomy" id="45655"/>
    <lineage>
        <taxon>Bacteria</taxon>
        <taxon>Pseudomonadati</taxon>
        <taxon>Thermodesulfobacteriota</taxon>
        <taxon>Desulfobacteria</taxon>
        <taxon>Desulfobacterales</taxon>
        <taxon>Desulfococcaceae</taxon>
        <taxon>Desulfonema</taxon>
    </lineage>
</organism>
<dbReference type="AlphaFoldDB" id="A0A975BNQ4"/>
<dbReference type="InterPro" id="IPR012337">
    <property type="entry name" value="RNaseH-like_sf"/>
</dbReference>
<dbReference type="GO" id="GO:0006313">
    <property type="term" value="P:DNA transposition"/>
    <property type="evidence" value="ECO:0007669"/>
    <property type="project" value="InterPro"/>
</dbReference>
<evidence type="ECO:0000259" key="1">
    <source>
        <dbReference type="Pfam" id="PF01609"/>
    </source>
</evidence>
<accession>A0A975BNQ4</accession>
<dbReference type="EMBL" id="CP061800">
    <property type="protein sequence ID" value="QTA88891.1"/>
    <property type="molecule type" value="Genomic_DNA"/>
</dbReference>
<dbReference type="KEGG" id="dmm:dnm_049380"/>
<dbReference type="GO" id="GO:0004803">
    <property type="term" value="F:transposase activity"/>
    <property type="evidence" value="ECO:0007669"/>
    <property type="project" value="InterPro"/>
</dbReference>
<dbReference type="GO" id="GO:0003677">
    <property type="term" value="F:DNA binding"/>
    <property type="evidence" value="ECO:0007669"/>
    <property type="project" value="InterPro"/>
</dbReference>
<evidence type="ECO:0000313" key="3">
    <source>
        <dbReference type="Proteomes" id="UP000663722"/>
    </source>
</evidence>
<dbReference type="RefSeq" id="WP_207683448.1">
    <property type="nucleotide sequence ID" value="NZ_CP061800.1"/>
</dbReference>